<dbReference type="InterPro" id="IPR005561">
    <property type="entry name" value="ANTAR"/>
</dbReference>
<dbReference type="EMBL" id="MOBU01000010">
    <property type="protein sequence ID" value="RON67171.1"/>
    <property type="molecule type" value="Genomic_DNA"/>
</dbReference>
<sequence length="196" mass="22226">MSTSSILDTLRNSEIMVINPPGDVSDSLVLKLIHIGCSVRHFWPPPKRFDRPIDLVFTGIFQNYYHEQISGLIATSEMRITVVALVEYESPAILSQIIELSCHGVIVQPLGRHMVLPVLVSARRNSEEIARLKQKNTLLLERLGNLADINQAKLLLMTEHGWVEEQAHSFLSREAMKCRKTILAIAREIVKRHMPD</sequence>
<dbReference type="PROSITE" id="PS50921">
    <property type="entry name" value="ANTAR"/>
    <property type="match status" value="1"/>
</dbReference>
<feature type="domain" description="ANTAR" evidence="1">
    <location>
        <begin position="129"/>
        <end position="190"/>
    </location>
</feature>
<dbReference type="Pfam" id="PF21332">
    <property type="entry name" value="AmiR_N"/>
    <property type="match status" value="1"/>
</dbReference>
<evidence type="ECO:0000259" key="1">
    <source>
        <dbReference type="PROSITE" id="PS50921"/>
    </source>
</evidence>
<proteinExistence type="predicted"/>
<gene>
    <name evidence="2" type="ORF">BK671_14430</name>
</gene>
<dbReference type="Proteomes" id="UP000285757">
    <property type="component" value="Unassembled WGS sequence"/>
</dbReference>
<comment type="caution">
    <text evidence="2">The sequence shown here is derived from an EMBL/GenBank/DDBJ whole genome shotgun (WGS) entry which is preliminary data.</text>
</comment>
<dbReference type="Gene3D" id="1.10.10.10">
    <property type="entry name" value="Winged helix-like DNA-binding domain superfamily/Winged helix DNA-binding domain"/>
    <property type="match status" value="1"/>
</dbReference>
<evidence type="ECO:0000313" key="3">
    <source>
        <dbReference type="Proteomes" id="UP000285757"/>
    </source>
</evidence>
<accession>A0A423LFR8</accession>
<name>A0A423LFR8_PSEFL</name>
<dbReference type="RefSeq" id="WP_123532787.1">
    <property type="nucleotide sequence ID" value="NZ_MOBU01000010.1"/>
</dbReference>
<dbReference type="SMART" id="SM01012">
    <property type="entry name" value="ANTAR"/>
    <property type="match status" value="1"/>
</dbReference>
<dbReference type="Pfam" id="PF03861">
    <property type="entry name" value="ANTAR"/>
    <property type="match status" value="1"/>
</dbReference>
<dbReference type="AlphaFoldDB" id="A0A423LFR8"/>
<evidence type="ECO:0000313" key="2">
    <source>
        <dbReference type="EMBL" id="RON67171.1"/>
    </source>
</evidence>
<dbReference type="Gene3D" id="3.40.50.2300">
    <property type="match status" value="1"/>
</dbReference>
<dbReference type="GO" id="GO:0003723">
    <property type="term" value="F:RNA binding"/>
    <property type="evidence" value="ECO:0007669"/>
    <property type="project" value="InterPro"/>
</dbReference>
<dbReference type="SUPFAM" id="SSF52172">
    <property type="entry name" value="CheY-like"/>
    <property type="match status" value="1"/>
</dbReference>
<organism evidence="2 3">
    <name type="scientific">Pseudomonas fluorescens</name>
    <dbReference type="NCBI Taxonomy" id="294"/>
    <lineage>
        <taxon>Bacteria</taxon>
        <taxon>Pseudomonadati</taxon>
        <taxon>Pseudomonadota</taxon>
        <taxon>Gammaproteobacteria</taxon>
        <taxon>Pseudomonadales</taxon>
        <taxon>Pseudomonadaceae</taxon>
        <taxon>Pseudomonas</taxon>
    </lineage>
</organism>
<protein>
    <submittedName>
        <fullName evidence="2">Aliphatic amidase regulator</fullName>
    </submittedName>
</protein>
<dbReference type="InterPro" id="IPR008327">
    <property type="entry name" value="Sig_transdc_resp-reg_antiterm"/>
</dbReference>
<dbReference type="PIRSF" id="PIRSF036382">
    <property type="entry name" value="RR_antiterm"/>
    <property type="match status" value="1"/>
</dbReference>
<dbReference type="InterPro" id="IPR011006">
    <property type="entry name" value="CheY-like_superfamily"/>
</dbReference>
<dbReference type="InterPro" id="IPR049021">
    <property type="entry name" value="AmiR_N"/>
</dbReference>
<reference evidence="2 3" key="1">
    <citation type="submission" date="2016-10" db="EMBL/GenBank/DDBJ databases">
        <title>Comparative genome analysis of multiple Pseudomonas spp. focuses on biocontrol and plant growth promoting traits.</title>
        <authorList>
            <person name="Tao X.-Y."/>
            <person name="Taylor C.G."/>
        </authorList>
    </citation>
    <scope>NUCLEOTIDE SEQUENCE [LARGE SCALE GENOMIC DNA]</scope>
    <source>
        <strain evidence="2 3">24D3</strain>
    </source>
</reference>
<dbReference type="InterPro" id="IPR036388">
    <property type="entry name" value="WH-like_DNA-bd_sf"/>
</dbReference>